<dbReference type="AlphaFoldDB" id="A0A0A9C6X6"/>
<reference evidence="1" key="2">
    <citation type="journal article" date="2015" name="Data Brief">
        <title>Shoot transcriptome of the giant reed, Arundo donax.</title>
        <authorList>
            <person name="Barrero R.A."/>
            <person name="Guerrero F.D."/>
            <person name="Moolhuijzen P."/>
            <person name="Goolsby J.A."/>
            <person name="Tidwell J."/>
            <person name="Bellgard S.E."/>
            <person name="Bellgard M.I."/>
        </authorList>
    </citation>
    <scope>NUCLEOTIDE SEQUENCE</scope>
    <source>
        <tissue evidence="1">Shoot tissue taken approximately 20 cm above the soil surface</tissue>
    </source>
</reference>
<protein>
    <submittedName>
        <fullName evidence="1">Uncharacterized protein</fullName>
    </submittedName>
</protein>
<dbReference type="EMBL" id="GBRH01228770">
    <property type="protein sequence ID" value="JAD69125.1"/>
    <property type="molecule type" value="Transcribed_RNA"/>
</dbReference>
<reference evidence="1" key="1">
    <citation type="submission" date="2014-09" db="EMBL/GenBank/DDBJ databases">
        <authorList>
            <person name="Magalhaes I.L.F."/>
            <person name="Oliveira U."/>
            <person name="Santos F.R."/>
            <person name="Vidigal T.H.D.A."/>
            <person name="Brescovit A.D."/>
            <person name="Santos A.J."/>
        </authorList>
    </citation>
    <scope>NUCLEOTIDE SEQUENCE</scope>
    <source>
        <tissue evidence="1">Shoot tissue taken approximately 20 cm above the soil surface</tissue>
    </source>
</reference>
<evidence type="ECO:0000313" key="1">
    <source>
        <dbReference type="EMBL" id="JAD69125.1"/>
    </source>
</evidence>
<accession>A0A0A9C6X6</accession>
<name>A0A0A9C6X6_ARUDO</name>
<sequence>MVINLMLGTVSVKSFKYHPFR</sequence>
<proteinExistence type="predicted"/>
<organism evidence="1">
    <name type="scientific">Arundo donax</name>
    <name type="common">Giant reed</name>
    <name type="synonym">Donax arundinaceus</name>
    <dbReference type="NCBI Taxonomy" id="35708"/>
    <lineage>
        <taxon>Eukaryota</taxon>
        <taxon>Viridiplantae</taxon>
        <taxon>Streptophyta</taxon>
        <taxon>Embryophyta</taxon>
        <taxon>Tracheophyta</taxon>
        <taxon>Spermatophyta</taxon>
        <taxon>Magnoliopsida</taxon>
        <taxon>Liliopsida</taxon>
        <taxon>Poales</taxon>
        <taxon>Poaceae</taxon>
        <taxon>PACMAD clade</taxon>
        <taxon>Arundinoideae</taxon>
        <taxon>Arundineae</taxon>
        <taxon>Arundo</taxon>
    </lineage>
</organism>